<organism evidence="1">
    <name type="scientific">Tanacetum cinerariifolium</name>
    <name type="common">Dalmatian daisy</name>
    <name type="synonym">Chrysanthemum cinerariifolium</name>
    <dbReference type="NCBI Taxonomy" id="118510"/>
    <lineage>
        <taxon>Eukaryota</taxon>
        <taxon>Viridiplantae</taxon>
        <taxon>Streptophyta</taxon>
        <taxon>Embryophyta</taxon>
        <taxon>Tracheophyta</taxon>
        <taxon>Spermatophyta</taxon>
        <taxon>Magnoliopsida</taxon>
        <taxon>eudicotyledons</taxon>
        <taxon>Gunneridae</taxon>
        <taxon>Pentapetalae</taxon>
        <taxon>asterids</taxon>
        <taxon>campanulids</taxon>
        <taxon>Asterales</taxon>
        <taxon>Asteraceae</taxon>
        <taxon>Asteroideae</taxon>
        <taxon>Anthemideae</taxon>
        <taxon>Anthemidinae</taxon>
        <taxon>Tanacetum</taxon>
    </lineage>
</organism>
<sequence length="265" mass="29177">MASDGSDLDARYALSNLLQRGTVAEYESEFLMLIKRVTMISESLLKSFYISGLKPLLQCALLRLAPTTLREAFSIARIMKARFETIIGKKLNIEKKIDIVLTWPSEEASLVIKGMKVRSEFSEISENKKSVEEVVVGGGKTCGVGEDELNRVISALMDEGGEFDGRLDEINLNLSKELADNGRKAEEWCCVMSKVVEGGRGKKVLVAVAEGRRTTGVEDGTAVGLGYGIPESRYILDITLRTREKVPSHLGNAREDVELEARSES</sequence>
<dbReference type="EMBL" id="BKCJ010000217">
    <property type="protein sequence ID" value="GEU31095.1"/>
    <property type="molecule type" value="Genomic_DNA"/>
</dbReference>
<gene>
    <name evidence="1" type="ORF">Tci_003073</name>
</gene>
<protein>
    <recommendedName>
        <fullName evidence="2">Retrotransposon gag domain-containing protein</fullName>
    </recommendedName>
</protein>
<reference evidence="1" key="1">
    <citation type="journal article" date="2019" name="Sci. Rep.">
        <title>Draft genome of Tanacetum cinerariifolium, the natural source of mosquito coil.</title>
        <authorList>
            <person name="Yamashiro T."/>
            <person name="Shiraishi A."/>
            <person name="Satake H."/>
            <person name="Nakayama K."/>
        </authorList>
    </citation>
    <scope>NUCLEOTIDE SEQUENCE</scope>
</reference>
<proteinExistence type="predicted"/>
<dbReference type="AlphaFoldDB" id="A0A6L2J574"/>
<evidence type="ECO:0000313" key="1">
    <source>
        <dbReference type="EMBL" id="GEU31095.1"/>
    </source>
</evidence>
<name>A0A6L2J574_TANCI</name>
<evidence type="ECO:0008006" key="2">
    <source>
        <dbReference type="Google" id="ProtNLM"/>
    </source>
</evidence>
<comment type="caution">
    <text evidence="1">The sequence shown here is derived from an EMBL/GenBank/DDBJ whole genome shotgun (WGS) entry which is preliminary data.</text>
</comment>
<accession>A0A6L2J574</accession>